<gene>
    <name evidence="5" type="primary">rplY</name>
    <name evidence="5" type="synonym">ctc</name>
    <name evidence="9" type="ORF">AUJ40_01065</name>
</gene>
<dbReference type="GO" id="GO:0008097">
    <property type="term" value="F:5S rRNA binding"/>
    <property type="evidence" value="ECO:0007669"/>
    <property type="project" value="InterPro"/>
</dbReference>
<dbReference type="InterPro" id="IPR011035">
    <property type="entry name" value="Ribosomal_bL25/Gln-tRNA_synth"/>
</dbReference>
<reference evidence="9 10" key="1">
    <citation type="journal article" date="2016" name="Environ. Microbiol.">
        <title>Genomic resolution of a cold subsurface aquifer community provides metabolic insights for novel microbes adapted to high CO concentrations.</title>
        <authorList>
            <person name="Probst A.J."/>
            <person name="Castelle C.J."/>
            <person name="Singh A."/>
            <person name="Brown C.T."/>
            <person name="Anantharaman K."/>
            <person name="Sharon I."/>
            <person name="Hug L.A."/>
            <person name="Burstein D."/>
            <person name="Emerson J.B."/>
            <person name="Thomas B.C."/>
            <person name="Banfield J.F."/>
        </authorList>
    </citation>
    <scope>NUCLEOTIDE SEQUENCE [LARGE SCALE GENOMIC DNA]</scope>
    <source>
        <strain evidence="9">CG1_02_42_45</strain>
    </source>
</reference>
<feature type="compositionally biased region" description="Basic and acidic residues" evidence="6">
    <location>
        <begin position="236"/>
        <end position="248"/>
    </location>
</feature>
<sequence>MVEEFELKAISREGQKITDVREKDKIPAIAYGSDFENKIVAVDKLDFGRVFHEAGESTLINLKIDNATPIKVLIYEVQIDPVTENAIHVDFYKVNMKEKIKTEIPLKQIGESPVIIDFEGTLVTNKDSVDVECLPIDLVHEIEVDISVLKTFDDVIKIADIKAPAGIVILDDPEEVAILVQPPRSEEELAELEEKPEEKVEEVEVEGEKPEEGDKAAEGEEVAEGKGGKAASTETAEVKPTEIPKSEK</sequence>
<dbReference type="SUPFAM" id="SSF50715">
    <property type="entry name" value="Ribosomal protein L25-like"/>
    <property type="match status" value="1"/>
</dbReference>
<dbReference type="AlphaFoldDB" id="A0A1J4RV45"/>
<dbReference type="InterPro" id="IPR029751">
    <property type="entry name" value="Ribosomal_L25_dom"/>
</dbReference>
<evidence type="ECO:0000256" key="2">
    <source>
        <dbReference type="ARBA" id="ARBA00022884"/>
    </source>
</evidence>
<protein>
    <recommendedName>
        <fullName evidence="5">Large ribosomal subunit protein bL25</fullName>
    </recommendedName>
    <alternativeName>
        <fullName evidence="5">General stress protein CTC</fullName>
    </alternativeName>
</protein>
<dbReference type="Gene3D" id="2.40.240.10">
    <property type="entry name" value="Ribosomal Protein L25, Chain P"/>
    <property type="match status" value="1"/>
</dbReference>
<evidence type="ECO:0000259" key="7">
    <source>
        <dbReference type="Pfam" id="PF01386"/>
    </source>
</evidence>
<dbReference type="InterPro" id="IPR037121">
    <property type="entry name" value="Ribosomal_bL25_C"/>
</dbReference>
<dbReference type="Pfam" id="PF14693">
    <property type="entry name" value="Ribosomal_TL5_C"/>
    <property type="match status" value="1"/>
</dbReference>
<feature type="domain" description="Large ribosomal subunit protein bL25 L25" evidence="7">
    <location>
        <begin position="7"/>
        <end position="91"/>
    </location>
</feature>
<organism evidence="9 10">
    <name type="scientific">Candidatus Berkelbacteria bacterium CG1_02_42_45</name>
    <dbReference type="NCBI Taxonomy" id="1805036"/>
    <lineage>
        <taxon>Bacteria</taxon>
        <taxon>Candidatus Berkelbacteria</taxon>
    </lineage>
</organism>
<evidence type="ECO:0000259" key="8">
    <source>
        <dbReference type="Pfam" id="PF14693"/>
    </source>
</evidence>
<dbReference type="PANTHER" id="PTHR33284:SF1">
    <property type="entry name" value="RIBOSOMAL PROTEIN L25_GLN-TRNA SYNTHETASE, ANTI-CODON-BINDING DOMAIN-CONTAINING PROTEIN"/>
    <property type="match status" value="1"/>
</dbReference>
<comment type="subunit">
    <text evidence="5">Part of the 50S ribosomal subunit; part of the 5S rRNA/L5/L18/L25 subcomplex. Contacts the 5S rRNA. Binds to the 5S rRNA independently of L5 and L18.</text>
</comment>
<dbReference type="InterPro" id="IPR020057">
    <property type="entry name" value="Ribosomal_bL25_b-dom"/>
</dbReference>
<dbReference type="InterPro" id="IPR020930">
    <property type="entry name" value="Ribosomal_uL5_bac-type"/>
</dbReference>
<feature type="compositionally biased region" description="Basic and acidic residues" evidence="6">
    <location>
        <begin position="206"/>
        <end position="227"/>
    </location>
</feature>
<dbReference type="GO" id="GO:0006412">
    <property type="term" value="P:translation"/>
    <property type="evidence" value="ECO:0007669"/>
    <property type="project" value="UniProtKB-UniRule"/>
</dbReference>
<feature type="compositionally biased region" description="Basic and acidic residues" evidence="6">
    <location>
        <begin position="185"/>
        <end position="198"/>
    </location>
</feature>
<proteinExistence type="inferred from homology"/>
<keyword evidence="2 5" id="KW-0694">RNA-binding</keyword>
<dbReference type="InterPro" id="IPR001021">
    <property type="entry name" value="Ribosomal_bL25_long"/>
</dbReference>
<evidence type="ECO:0000256" key="1">
    <source>
        <dbReference type="ARBA" id="ARBA00022730"/>
    </source>
</evidence>
<dbReference type="PANTHER" id="PTHR33284">
    <property type="entry name" value="RIBOSOMAL PROTEIN L25/GLN-TRNA SYNTHETASE, ANTI-CODON-BINDING DOMAIN-CONTAINING PROTEIN"/>
    <property type="match status" value="1"/>
</dbReference>
<evidence type="ECO:0000256" key="4">
    <source>
        <dbReference type="ARBA" id="ARBA00023274"/>
    </source>
</evidence>
<keyword evidence="1 5" id="KW-0699">rRNA-binding</keyword>
<keyword evidence="3 5" id="KW-0689">Ribosomal protein</keyword>
<comment type="function">
    <text evidence="5">This is one of the proteins that binds to the 5S RNA in the ribosome where it forms part of the central protuberance.</text>
</comment>
<dbReference type="GO" id="GO:0003735">
    <property type="term" value="F:structural constituent of ribosome"/>
    <property type="evidence" value="ECO:0007669"/>
    <property type="project" value="InterPro"/>
</dbReference>
<feature type="region of interest" description="Disordered" evidence="6">
    <location>
        <begin position="185"/>
        <end position="248"/>
    </location>
</feature>
<name>A0A1J4RV45_9BACT</name>
<dbReference type="GO" id="GO:0022625">
    <property type="term" value="C:cytosolic large ribosomal subunit"/>
    <property type="evidence" value="ECO:0007669"/>
    <property type="project" value="TreeGrafter"/>
</dbReference>
<evidence type="ECO:0000256" key="5">
    <source>
        <dbReference type="HAMAP-Rule" id="MF_01334"/>
    </source>
</evidence>
<comment type="similarity">
    <text evidence="5">Belongs to the bacterial ribosomal protein bL25 family. CTC subfamily.</text>
</comment>
<dbReference type="Gene3D" id="2.170.120.20">
    <property type="entry name" value="Ribosomal protein L25, beta domain"/>
    <property type="match status" value="1"/>
</dbReference>
<dbReference type="CDD" id="cd00495">
    <property type="entry name" value="Ribosomal_L25_TL5_CTC"/>
    <property type="match status" value="1"/>
</dbReference>
<dbReference type="EMBL" id="MNUJ01000022">
    <property type="protein sequence ID" value="OIN89869.1"/>
    <property type="molecule type" value="Genomic_DNA"/>
</dbReference>
<comment type="caution">
    <text evidence="9">The sequence shown here is derived from an EMBL/GenBank/DDBJ whole genome shotgun (WGS) entry which is preliminary data.</text>
</comment>
<accession>A0A1J4RV45</accession>
<keyword evidence="4 5" id="KW-0687">Ribonucleoprotein</keyword>
<evidence type="ECO:0000256" key="6">
    <source>
        <dbReference type="SAM" id="MobiDB-lite"/>
    </source>
</evidence>
<evidence type="ECO:0000256" key="3">
    <source>
        <dbReference type="ARBA" id="ARBA00022980"/>
    </source>
</evidence>
<evidence type="ECO:0000313" key="9">
    <source>
        <dbReference type="EMBL" id="OIN89869.1"/>
    </source>
</evidence>
<dbReference type="HAMAP" id="MF_01334">
    <property type="entry name" value="Ribosomal_bL25_CTC"/>
    <property type="match status" value="1"/>
</dbReference>
<dbReference type="InterPro" id="IPR020056">
    <property type="entry name" value="Rbsml_bL25/Gln-tRNA_synth_N"/>
</dbReference>
<dbReference type="Pfam" id="PF01386">
    <property type="entry name" value="Ribosomal_L25p"/>
    <property type="match status" value="1"/>
</dbReference>
<feature type="domain" description="Large ribosomal subunit protein bL25 beta" evidence="8">
    <location>
        <begin position="99"/>
        <end position="184"/>
    </location>
</feature>
<dbReference type="NCBIfam" id="TIGR00731">
    <property type="entry name" value="bL25_bact_ctc"/>
    <property type="match status" value="1"/>
</dbReference>
<evidence type="ECO:0000313" key="10">
    <source>
        <dbReference type="Proteomes" id="UP000182753"/>
    </source>
</evidence>
<dbReference type="Proteomes" id="UP000182753">
    <property type="component" value="Unassembled WGS sequence"/>
</dbReference>